<dbReference type="PANTHER" id="PTHR42927:SF1">
    <property type="entry name" value="HELICASE SUPERFAMILY 1 AND 2 DOMAIN-CONTAINING PROTEIN"/>
    <property type="match status" value="1"/>
</dbReference>
<feature type="region of interest" description="Disordered" evidence="1">
    <location>
        <begin position="221"/>
        <end position="241"/>
    </location>
</feature>
<protein>
    <submittedName>
        <fullName evidence="3">Helicase, type I site-specific restriction-modification system restriction subunit</fullName>
        <ecNumber evidence="3">3.1.21.3</ecNumber>
    </submittedName>
</protein>
<dbReference type="RefSeq" id="WP_051923090.1">
    <property type="nucleotide sequence ID" value="NZ_JGZP01000031.1"/>
</dbReference>
<dbReference type="Pfam" id="PF22679">
    <property type="entry name" value="T1R_D3-like"/>
    <property type="match status" value="1"/>
</dbReference>
<dbReference type="OrthoDB" id="9758243at2"/>
<keyword evidence="4" id="KW-1185">Reference proteome</keyword>
<dbReference type="PANTHER" id="PTHR42927">
    <property type="entry name" value="HELICASE SUPERFAMILY 1 AND 2 DOMAIN-CONTAINING PROTEIN"/>
    <property type="match status" value="1"/>
</dbReference>
<dbReference type="GO" id="GO:0005524">
    <property type="term" value="F:ATP binding"/>
    <property type="evidence" value="ECO:0007669"/>
    <property type="project" value="UniProtKB-KW"/>
</dbReference>
<evidence type="ECO:0000259" key="2">
    <source>
        <dbReference type="SMART" id="SM00487"/>
    </source>
</evidence>
<dbReference type="SMART" id="SM00487">
    <property type="entry name" value="DEXDc"/>
    <property type="match status" value="1"/>
</dbReference>
<dbReference type="eggNOG" id="COG0610">
    <property type="taxonomic scope" value="Bacteria"/>
</dbReference>
<dbReference type="InterPro" id="IPR040980">
    <property type="entry name" value="SWI2_SNF2"/>
</dbReference>
<evidence type="ECO:0000313" key="3">
    <source>
        <dbReference type="EMBL" id="KFI92075.1"/>
    </source>
</evidence>
<dbReference type="REBASE" id="384969">
    <property type="entry name" value="Bst23968ORF2017P"/>
</dbReference>
<evidence type="ECO:0000313" key="4">
    <source>
        <dbReference type="Proteomes" id="UP000029004"/>
    </source>
</evidence>
<dbReference type="STRING" id="762211.BSTEL_2019"/>
<evidence type="ECO:0000256" key="1">
    <source>
        <dbReference type="SAM" id="MobiDB-lite"/>
    </source>
</evidence>
<accession>A0A087D975</accession>
<sequence length="1026" mass="116088">MAVKPTRSMSEHTFQKHVVDGFETQGYTYVPQSRMDQNFNRDTAIDEETLLQFLVDTQLKEVTKVQRQYGLRWGQAVIKRIEQVIADKGLLWTLRNQVEMAPGAKFRLLYFKPKNDLNQTAVEQYHANRFQVTEEFHYGTFKNDENNRIDVVLLVNGFPFVTIELKNHQTGQTANNAIRQYMADRNPKEQVFQPDLRSLVHFAVDADDVYMTTWLKGKDTKFVPSNQGNGKDGGGNPPAEPGKFGTSYLWEEVLAPDSLLDIIERFVQIVHHKKDRNGRRITRKCRSTMKAVVFPRYHQLRVVRRLLEATREQGPGHNYLIQHSAGSGKSYSIAWLAYHLASLTHDDGDSFFNSVIVLVDRVVLDRQLQGTIMSMSQTRGLVAIAKDSAGLRDAVNAGSRIIISTIQKFPYIYDQTDTAGRTFAIIIDEAHSSQSGEAHRKTKQALGDHTGFNADDADEFEGENSDSDAFDWDDGGLDEDADDAAKRVRDELNAQGVQHNLSFYAFTATPKPSTLETFGTPNPATGKPEPFDLYSMRQAIEEGFILDVLTNYTTFQTYFQLVRKSDEDPKRKTGRTKKEIMDFVKLDPSNVSKISEIIVDHFHDHVMPLLHGDGKGMVVTSSRKAAAAYFRYMQRLAARPEYAGVKPVVAFSGKLDIDGKDVTEETLNGFPSSEIADRFDTPEFNLMIVANKFQTGFDQPKLCAMYVDKKLTGVAAVQTLSRLNRTCAGKTAPIVLDFANEAATIQAAFEPYYTQTELDRVTDPNVIYDMKTELDAFQIYDDEDIAALCRIWLGKPDVSTMPEVLRALGPAKDRYSDLDEDRQEEFRKRVGKFLHTYTYVTQLIRLDDRPLFELDTYLTFLYRELAPEREAEEPIDGLIAVTQLRIENKGRAGIRLTGGEPVKNNAGTVGVGKSGDDEDYLSSIIEQINQLFGTDFSDPARKFFEGVMTLLKDDAKLGQKARSNSRSDFRTPFGRAFLNAFFKSQAENTDLFRRISGSEEALRIAREGLLNEYYDEARKEQPNQSE</sequence>
<dbReference type="GO" id="GO:0003677">
    <property type="term" value="F:DNA binding"/>
    <property type="evidence" value="ECO:0007669"/>
    <property type="project" value="UniProtKB-KW"/>
</dbReference>
<dbReference type="CDD" id="cd22332">
    <property type="entry name" value="HsdR_N"/>
    <property type="match status" value="1"/>
</dbReference>
<feature type="region of interest" description="Disordered" evidence="1">
    <location>
        <begin position="448"/>
        <end position="476"/>
    </location>
</feature>
<dbReference type="InterPro" id="IPR007409">
    <property type="entry name" value="Restrct_endonuc_type1_HsdR_N"/>
</dbReference>
<dbReference type="Pfam" id="PF04313">
    <property type="entry name" value="HSDR_N"/>
    <property type="match status" value="1"/>
</dbReference>
<keyword evidence="3" id="KW-0347">Helicase</keyword>
<name>A0A087D975_9BIFI</name>
<dbReference type="EMBL" id="JGZP01000031">
    <property type="protein sequence ID" value="KFI92075.1"/>
    <property type="molecule type" value="Genomic_DNA"/>
</dbReference>
<dbReference type="Gene3D" id="3.40.50.300">
    <property type="entry name" value="P-loop containing nucleotide triphosphate hydrolases"/>
    <property type="match status" value="3"/>
</dbReference>
<dbReference type="EC" id="3.1.21.3" evidence="3"/>
<keyword evidence="3" id="KW-0547">Nucleotide-binding</keyword>
<dbReference type="InterPro" id="IPR027417">
    <property type="entry name" value="P-loop_NTPase"/>
</dbReference>
<organism evidence="3 4">
    <name type="scientific">Bifidobacterium stellenboschense</name>
    <dbReference type="NCBI Taxonomy" id="762211"/>
    <lineage>
        <taxon>Bacteria</taxon>
        <taxon>Bacillati</taxon>
        <taxon>Actinomycetota</taxon>
        <taxon>Actinomycetes</taxon>
        <taxon>Bifidobacteriales</taxon>
        <taxon>Bifidobacteriaceae</taxon>
        <taxon>Bifidobacterium</taxon>
    </lineage>
</organism>
<feature type="domain" description="Helicase ATP-binding" evidence="2">
    <location>
        <begin position="291"/>
        <end position="534"/>
    </location>
</feature>
<keyword evidence="3" id="KW-0378">Hydrolase</keyword>
<proteinExistence type="predicted"/>
<dbReference type="InterPro" id="IPR014001">
    <property type="entry name" value="Helicase_ATP-bd"/>
</dbReference>
<keyword evidence="3" id="KW-0067">ATP-binding</keyword>
<dbReference type="Proteomes" id="UP000029004">
    <property type="component" value="Unassembled WGS sequence"/>
</dbReference>
<gene>
    <name evidence="3" type="ORF">BSTEL_2019</name>
</gene>
<dbReference type="GO" id="GO:0009307">
    <property type="term" value="P:DNA restriction-modification system"/>
    <property type="evidence" value="ECO:0007669"/>
    <property type="project" value="UniProtKB-KW"/>
</dbReference>
<dbReference type="GO" id="GO:0009035">
    <property type="term" value="F:type I site-specific deoxyribonuclease activity"/>
    <property type="evidence" value="ECO:0007669"/>
    <property type="project" value="UniProtKB-EC"/>
</dbReference>
<dbReference type="SUPFAM" id="SSF52540">
    <property type="entry name" value="P-loop containing nucleoside triphosphate hydrolases"/>
    <property type="match status" value="1"/>
</dbReference>
<dbReference type="AlphaFoldDB" id="A0A087D975"/>
<dbReference type="InterPro" id="IPR055180">
    <property type="entry name" value="HsdR_RecA-like_helicase_dom_2"/>
</dbReference>
<comment type="caution">
    <text evidence="3">The sequence shown here is derived from an EMBL/GenBank/DDBJ whole genome shotgun (WGS) entry which is preliminary data.</text>
</comment>
<dbReference type="GO" id="GO:0004386">
    <property type="term" value="F:helicase activity"/>
    <property type="evidence" value="ECO:0007669"/>
    <property type="project" value="UniProtKB-KW"/>
</dbReference>
<reference evidence="3 4" key="1">
    <citation type="submission" date="2014-03" db="EMBL/GenBank/DDBJ databases">
        <title>Genomics of Bifidobacteria.</title>
        <authorList>
            <person name="Ventura M."/>
            <person name="Milani C."/>
            <person name="Lugli G.A."/>
        </authorList>
    </citation>
    <scope>NUCLEOTIDE SEQUENCE [LARGE SCALE GENOMIC DNA]</scope>
    <source>
        <strain evidence="3 4">DSM 23968</strain>
    </source>
</reference>
<feature type="compositionally biased region" description="Acidic residues" evidence="1">
    <location>
        <begin position="455"/>
        <end position="476"/>
    </location>
</feature>
<dbReference type="Pfam" id="PF18766">
    <property type="entry name" value="SWI2_SNF2"/>
    <property type="match status" value="1"/>
</dbReference>
<dbReference type="Gene3D" id="3.90.1570.50">
    <property type="match status" value="1"/>
</dbReference>